<dbReference type="PATRIC" id="fig|477641.3.peg.2804"/>
<dbReference type="EC" id="3.1.1.-" evidence="3"/>
<dbReference type="STRING" id="477641.MODMU_2949"/>
<evidence type="ECO:0000256" key="4">
    <source>
        <dbReference type="SAM" id="MobiDB-lite"/>
    </source>
</evidence>
<sequence length="483" mass="50018">MSLVVPTGSGPVAGRLAGDVRSWPGIPYASADRFGPAGPAPSWSEPRSATTPGPVGVQWTPAGTLTGTEECLTLDVYAPVDVPGPLPVLFWVHGGAFQTGAAADYDGSVLAAAAPAVVVAVSYRLGPFGFLQLGTAAAPEPSPAITDLLAALAWVDREIAAFGGDPDRITLVGQSAGASLVCALLATPAGQRARAAVAFSVGGPVLEPAETEDVAARTLHQLGLPRTDLAALRALPAEAVMTAAATVSRESRRQRLGGVVWGPVLDGAVLPAQPADAVAAGALRDTSLWFGSCRDEMTMFLQHGSDDAVTVARARVGGARFDRLREVYAATARPEEDPVQALLTDEMWVQPAWELALATSAAGGRAWLSRWDHAPDLPPYDRLGPTHGADNACLWAHPPFFVERPLLARPAGDMTDADLAVTAALHDAVLGMVQAGTPATGALADWVPYEPTARCTAVFDAVPRVESDPAAQRRRAWAALSGG</sequence>
<gene>
    <name evidence="6" type="ordered locus">MODMU_2949</name>
</gene>
<dbReference type="HOGENOM" id="CLU_006586_16_0_11"/>
<feature type="region of interest" description="Disordered" evidence="4">
    <location>
        <begin position="37"/>
        <end position="56"/>
    </location>
</feature>
<evidence type="ECO:0000256" key="1">
    <source>
        <dbReference type="ARBA" id="ARBA00005964"/>
    </source>
</evidence>
<dbReference type="InterPro" id="IPR029058">
    <property type="entry name" value="AB_hydrolase_fold"/>
</dbReference>
<dbReference type="PANTHER" id="PTHR11559">
    <property type="entry name" value="CARBOXYLESTERASE"/>
    <property type="match status" value="1"/>
</dbReference>
<dbReference type="AlphaFoldDB" id="I4EYB4"/>
<accession>I4EYB4</accession>
<dbReference type="InterPro" id="IPR002018">
    <property type="entry name" value="CarbesteraseB"/>
</dbReference>
<dbReference type="EMBL" id="FO203431">
    <property type="protein sequence ID" value="CCH88377.1"/>
    <property type="molecule type" value="Genomic_DNA"/>
</dbReference>
<dbReference type="PROSITE" id="PS00122">
    <property type="entry name" value="CARBOXYLESTERASE_B_1"/>
    <property type="match status" value="1"/>
</dbReference>
<protein>
    <recommendedName>
        <fullName evidence="3">Carboxylic ester hydrolase</fullName>
        <ecNumber evidence="3">3.1.1.-</ecNumber>
    </recommendedName>
</protein>
<evidence type="ECO:0000256" key="2">
    <source>
        <dbReference type="ARBA" id="ARBA00022801"/>
    </source>
</evidence>
<organism evidence="6 7">
    <name type="scientific">Modestobacter italicus (strain DSM 44449 / CECT 9708 / BC 501)</name>
    <dbReference type="NCBI Taxonomy" id="2732864"/>
    <lineage>
        <taxon>Bacteria</taxon>
        <taxon>Bacillati</taxon>
        <taxon>Actinomycetota</taxon>
        <taxon>Actinomycetes</taxon>
        <taxon>Geodermatophilales</taxon>
        <taxon>Geodermatophilaceae</taxon>
        <taxon>Modestobacter</taxon>
    </lineage>
</organism>
<dbReference type="eggNOG" id="COG2272">
    <property type="taxonomic scope" value="Bacteria"/>
</dbReference>
<evidence type="ECO:0000313" key="7">
    <source>
        <dbReference type="Proteomes" id="UP000006461"/>
    </source>
</evidence>
<dbReference type="Pfam" id="PF00135">
    <property type="entry name" value="COesterase"/>
    <property type="match status" value="1"/>
</dbReference>
<proteinExistence type="inferred from homology"/>
<dbReference type="OMA" id="ETWAANG"/>
<dbReference type="Gene3D" id="3.40.50.1820">
    <property type="entry name" value="alpha/beta hydrolase"/>
    <property type="match status" value="1"/>
</dbReference>
<dbReference type="ESTHER" id="modmb-i4eyb4">
    <property type="family name" value="Carb_B_Bacteria"/>
</dbReference>
<feature type="domain" description="Carboxylesterase type B" evidence="5">
    <location>
        <begin position="3"/>
        <end position="456"/>
    </location>
</feature>
<dbReference type="InterPro" id="IPR050309">
    <property type="entry name" value="Type-B_Carboxylest/Lipase"/>
</dbReference>
<comment type="similarity">
    <text evidence="1 3">Belongs to the type-B carboxylesterase/lipase family.</text>
</comment>
<reference evidence="6 7" key="1">
    <citation type="journal article" date="2012" name="J. Bacteriol.">
        <title>Genome Sequence of Radiation-Resistant Modestobacter marinus Strain BC501, a Representative Actinobacterium That Thrives on Calcareous Stone Surfaces.</title>
        <authorList>
            <person name="Normand P."/>
            <person name="Gury J."/>
            <person name="Pujic P."/>
            <person name="Chouaia B."/>
            <person name="Crotti E."/>
            <person name="Brusetti L."/>
            <person name="Daffonchio D."/>
            <person name="Vacherie B."/>
            <person name="Barbe V."/>
            <person name="Medigue C."/>
            <person name="Calteau A."/>
            <person name="Ghodhbane-Gtari F."/>
            <person name="Essoussi I."/>
            <person name="Nouioui I."/>
            <person name="Abbassi-Ghozzi I."/>
            <person name="Gtari M."/>
        </authorList>
    </citation>
    <scope>NUCLEOTIDE SEQUENCE [LARGE SCALE GENOMIC DNA]</scope>
    <source>
        <strain evidence="7">BC 501</strain>
    </source>
</reference>
<dbReference type="SUPFAM" id="SSF53474">
    <property type="entry name" value="alpha/beta-Hydrolases"/>
    <property type="match status" value="1"/>
</dbReference>
<keyword evidence="7" id="KW-1185">Reference proteome</keyword>
<keyword evidence="2 3" id="KW-0378">Hydrolase</keyword>
<name>I4EYB4_MODI5</name>
<dbReference type="GO" id="GO:0016787">
    <property type="term" value="F:hydrolase activity"/>
    <property type="evidence" value="ECO:0007669"/>
    <property type="project" value="UniProtKB-KW"/>
</dbReference>
<dbReference type="Proteomes" id="UP000006461">
    <property type="component" value="Chromosome"/>
</dbReference>
<dbReference type="KEGG" id="mmar:MODMU_2949"/>
<evidence type="ECO:0000256" key="3">
    <source>
        <dbReference type="RuleBase" id="RU361235"/>
    </source>
</evidence>
<dbReference type="InterPro" id="IPR019826">
    <property type="entry name" value="Carboxylesterase_B_AS"/>
</dbReference>
<evidence type="ECO:0000259" key="5">
    <source>
        <dbReference type="Pfam" id="PF00135"/>
    </source>
</evidence>
<evidence type="ECO:0000313" key="6">
    <source>
        <dbReference type="EMBL" id="CCH88377.1"/>
    </source>
</evidence>